<comment type="caution">
    <text evidence="1">The sequence shown here is derived from an EMBL/GenBank/DDBJ whole genome shotgun (WGS) entry which is preliminary data.</text>
</comment>
<reference evidence="1" key="1">
    <citation type="submission" date="2020-05" db="EMBL/GenBank/DDBJ databases">
        <title>Large-scale comparative analyses of tick genomes elucidate their genetic diversity and vector capacities.</title>
        <authorList>
            <person name="Jia N."/>
            <person name="Wang J."/>
            <person name="Shi W."/>
            <person name="Du L."/>
            <person name="Sun Y."/>
            <person name="Zhan W."/>
            <person name="Jiang J."/>
            <person name="Wang Q."/>
            <person name="Zhang B."/>
            <person name="Ji P."/>
            <person name="Sakyi L.B."/>
            <person name="Cui X."/>
            <person name="Yuan T."/>
            <person name="Jiang B."/>
            <person name="Yang W."/>
            <person name="Lam T.T.-Y."/>
            <person name="Chang Q."/>
            <person name="Ding S."/>
            <person name="Wang X."/>
            <person name="Zhu J."/>
            <person name="Ruan X."/>
            <person name="Zhao L."/>
            <person name="Wei J."/>
            <person name="Que T."/>
            <person name="Du C."/>
            <person name="Cheng J."/>
            <person name="Dai P."/>
            <person name="Han X."/>
            <person name="Huang E."/>
            <person name="Gao Y."/>
            <person name="Liu J."/>
            <person name="Shao H."/>
            <person name="Ye R."/>
            <person name="Li L."/>
            <person name="Wei W."/>
            <person name="Wang X."/>
            <person name="Wang C."/>
            <person name="Yang T."/>
            <person name="Huo Q."/>
            <person name="Li W."/>
            <person name="Guo W."/>
            <person name="Chen H."/>
            <person name="Zhou L."/>
            <person name="Ni X."/>
            <person name="Tian J."/>
            <person name="Zhou Y."/>
            <person name="Sheng Y."/>
            <person name="Liu T."/>
            <person name="Pan Y."/>
            <person name="Xia L."/>
            <person name="Li J."/>
            <person name="Zhao F."/>
            <person name="Cao W."/>
        </authorList>
    </citation>
    <scope>NUCLEOTIDE SEQUENCE</scope>
    <source>
        <strain evidence="1">Dsil-2018</strain>
    </source>
</reference>
<name>A0ACB8C4W5_DERSI</name>
<protein>
    <submittedName>
        <fullName evidence="1">Uncharacterized protein</fullName>
    </submittedName>
</protein>
<proteinExistence type="predicted"/>
<organism evidence="1 2">
    <name type="scientific">Dermacentor silvarum</name>
    <name type="common">Tick</name>
    <dbReference type="NCBI Taxonomy" id="543639"/>
    <lineage>
        <taxon>Eukaryota</taxon>
        <taxon>Metazoa</taxon>
        <taxon>Ecdysozoa</taxon>
        <taxon>Arthropoda</taxon>
        <taxon>Chelicerata</taxon>
        <taxon>Arachnida</taxon>
        <taxon>Acari</taxon>
        <taxon>Parasitiformes</taxon>
        <taxon>Ixodida</taxon>
        <taxon>Ixodoidea</taxon>
        <taxon>Ixodidae</taxon>
        <taxon>Rhipicephalinae</taxon>
        <taxon>Dermacentor</taxon>
    </lineage>
</organism>
<dbReference type="Proteomes" id="UP000821865">
    <property type="component" value="Chromosome 9"/>
</dbReference>
<sequence>MDVSDADFDSYWENESRNNNRNRIRVGRQYQATVPPLLRPGESDGRRLEDLETLRWRPESLSEQSIEEYLSMAKAVSLFARAMNKWGPEGGGGPECLQTALRGLSDFVASHHGCQQDAGCRVAQPPPPTWTPAEAGLFARALDECGKNFGAIKKDFLPWKPVKSLIEFYYQGRHPKQEPQEDGEEEEGAAGCSGGHCSTANCVKFGDRSSAGSFCRNQLAEGGRSVCTVQKEPEVKPEPPDEPEPEDEEELPAAEEAPSASPMDQGGSEETHTPPSGPEVKPMRAKPLKAPEDAASVAPVGSLKFFLGGRLVLKLSAQEGGSWVEAQDTPRLGRPRQPPSEDASDDDDGAPGTSSGAGGGATPPLRGSSRCTSWPETAPLTPSGSLATARMATPDDSTSGGCNNTNNSTEDEDGGDDDSNQQRPPSATRAAPSPKCLPQAPPLGPPPPLNLTLRPPAPARSQSASNSPPPLLMPQGSPLADGCVERCRPNWRGGRPAGVPFLAPLFTTSTTSPLVTSAATGTTADGPLDLSSPVDTKKLVPK</sequence>
<gene>
    <name evidence="1" type="ORF">HPB49_018938</name>
</gene>
<keyword evidence="2" id="KW-1185">Reference proteome</keyword>
<evidence type="ECO:0000313" key="2">
    <source>
        <dbReference type="Proteomes" id="UP000821865"/>
    </source>
</evidence>
<dbReference type="EMBL" id="CM023478">
    <property type="protein sequence ID" value="KAH7933888.1"/>
    <property type="molecule type" value="Genomic_DNA"/>
</dbReference>
<evidence type="ECO:0000313" key="1">
    <source>
        <dbReference type="EMBL" id="KAH7933888.1"/>
    </source>
</evidence>
<accession>A0ACB8C4W5</accession>